<feature type="region of interest" description="Disordered" evidence="1">
    <location>
        <begin position="158"/>
        <end position="271"/>
    </location>
</feature>
<dbReference type="AlphaFoldDB" id="A0A8B8ET08"/>
<reference evidence="3 4" key="1">
    <citation type="submission" date="2025-04" db="UniProtKB">
        <authorList>
            <consortium name="RefSeq"/>
        </authorList>
    </citation>
    <scope>IDENTIFICATION</scope>
    <source>
        <tissue evidence="3 4">Whole sample</tissue>
    </source>
</reference>
<dbReference type="Proteomes" id="UP000694844">
    <property type="component" value="Chromosome 5"/>
</dbReference>
<dbReference type="KEGG" id="cvn:111136496"/>
<feature type="compositionally biased region" description="Polar residues" evidence="1">
    <location>
        <begin position="234"/>
        <end position="246"/>
    </location>
</feature>
<dbReference type="OrthoDB" id="6120442at2759"/>
<dbReference type="RefSeq" id="XP_022343089.1">
    <property type="nucleotide sequence ID" value="XM_022487381.1"/>
</dbReference>
<evidence type="ECO:0000313" key="2">
    <source>
        <dbReference type="Proteomes" id="UP000694844"/>
    </source>
</evidence>
<proteinExistence type="predicted"/>
<evidence type="ECO:0000313" key="3">
    <source>
        <dbReference type="RefSeq" id="XP_022343089.1"/>
    </source>
</evidence>
<gene>
    <name evidence="3 4" type="primary">LOC111136496</name>
</gene>
<feature type="compositionally biased region" description="Low complexity" evidence="1">
    <location>
        <begin position="203"/>
        <end position="223"/>
    </location>
</feature>
<name>A0A8B8ET08_CRAVI</name>
<dbReference type="GeneID" id="111136496"/>
<organism evidence="2 4">
    <name type="scientific">Crassostrea virginica</name>
    <name type="common">Eastern oyster</name>
    <dbReference type="NCBI Taxonomy" id="6565"/>
    <lineage>
        <taxon>Eukaryota</taxon>
        <taxon>Metazoa</taxon>
        <taxon>Spiralia</taxon>
        <taxon>Lophotrochozoa</taxon>
        <taxon>Mollusca</taxon>
        <taxon>Bivalvia</taxon>
        <taxon>Autobranchia</taxon>
        <taxon>Pteriomorphia</taxon>
        <taxon>Ostreida</taxon>
        <taxon>Ostreoidea</taxon>
        <taxon>Ostreidae</taxon>
        <taxon>Crassostrea</taxon>
    </lineage>
</organism>
<evidence type="ECO:0000313" key="4">
    <source>
        <dbReference type="RefSeq" id="XP_022343090.1"/>
    </source>
</evidence>
<dbReference type="RefSeq" id="XP_022343090.1">
    <property type="nucleotide sequence ID" value="XM_022487382.1"/>
</dbReference>
<keyword evidence="2" id="KW-1185">Reference proteome</keyword>
<accession>A0A8B8ET08</accession>
<evidence type="ECO:0000256" key="1">
    <source>
        <dbReference type="SAM" id="MobiDB-lite"/>
    </source>
</evidence>
<feature type="compositionally biased region" description="Basic and acidic residues" evidence="1">
    <location>
        <begin position="256"/>
        <end position="267"/>
    </location>
</feature>
<sequence length="375" mass="41585">MEQPLDLSQNSDSHKRNEYSMDVEEPICQYPNCSCPLKHITTLESPKHRQSPPGSELYISHPSAVDVAYEGMNFEAGLGKRTFMDECSSSNFYHPKRRKIEMYKQRIARSTSETSLATYEDPYSALSAEYQGYAPNGNIPYPIPEKNDLFCKPRSMNSSGTMTGHEMSMEGMYHTPSNTEEEYRERSYSTSHVQRLPKKRQYAKQYSAAAAAAGNGPSQQAPARPAQCNGPQVGATQSQRYASQRSKPAPSATVTSEKDGKENKTKTETASSIKADMIREIDNCPDTDDVATFRKQLLDTIVKSAKQAREAKAQGGNTGGGLVALDYLISKNVLHSEDKPFKARNSHIQQIIRGEKPGKLCLLDIVELQVEIGLA</sequence>
<protein>
    <submittedName>
        <fullName evidence="3 4">Uncharacterized protein LOC111136496</fullName>
    </submittedName>
</protein>